<proteinExistence type="inferred from homology"/>
<evidence type="ECO:0000256" key="5">
    <source>
        <dbReference type="ARBA" id="ARBA00023134"/>
    </source>
</evidence>
<evidence type="ECO:0000256" key="2">
    <source>
        <dbReference type="ARBA" id="ARBA00022475"/>
    </source>
</evidence>
<name>A0AAW1FK27_ZOAVI</name>
<comment type="similarity">
    <text evidence="8">Belongs to the small GTPase superfamily. RasD family.</text>
</comment>
<evidence type="ECO:0008006" key="11">
    <source>
        <dbReference type="Google" id="ProtNLM"/>
    </source>
</evidence>
<evidence type="ECO:0000256" key="1">
    <source>
        <dbReference type="ARBA" id="ARBA00004193"/>
    </source>
</evidence>
<keyword evidence="7" id="KW-0449">Lipoprotein</keyword>
<evidence type="ECO:0000256" key="3">
    <source>
        <dbReference type="ARBA" id="ARBA00022481"/>
    </source>
</evidence>
<gene>
    <name evidence="9" type="ORF">VZT92_007585</name>
</gene>
<keyword evidence="2" id="KW-1003">Cell membrane</keyword>
<dbReference type="GO" id="GO:0005886">
    <property type="term" value="C:plasma membrane"/>
    <property type="evidence" value="ECO:0007669"/>
    <property type="project" value="UniProtKB-SubCell"/>
</dbReference>
<dbReference type="Proteomes" id="UP001488805">
    <property type="component" value="Unassembled WGS sequence"/>
</dbReference>
<dbReference type="GO" id="GO:0031681">
    <property type="term" value="F:G-protein beta-subunit binding"/>
    <property type="evidence" value="ECO:0007669"/>
    <property type="project" value="TreeGrafter"/>
</dbReference>
<dbReference type="GO" id="GO:0003924">
    <property type="term" value="F:GTPase activity"/>
    <property type="evidence" value="ECO:0007669"/>
    <property type="project" value="InterPro"/>
</dbReference>
<dbReference type="PANTHER" id="PTHR46149">
    <property type="entry name" value="MIP08469P"/>
    <property type="match status" value="1"/>
</dbReference>
<comment type="caution">
    <text evidence="9">The sequence shown here is derived from an EMBL/GenBank/DDBJ whole genome shotgun (WGS) entry which is preliminary data.</text>
</comment>
<evidence type="ECO:0000256" key="7">
    <source>
        <dbReference type="ARBA" id="ARBA00023288"/>
    </source>
</evidence>
<dbReference type="InterPro" id="IPR005225">
    <property type="entry name" value="Small_GTP-bd"/>
</dbReference>
<dbReference type="NCBIfam" id="TIGR00231">
    <property type="entry name" value="small_GTP"/>
    <property type="match status" value="1"/>
</dbReference>
<dbReference type="SUPFAM" id="SSF52540">
    <property type="entry name" value="P-loop containing nucleoside triphosphate hydrolases"/>
    <property type="match status" value="1"/>
</dbReference>
<dbReference type="SMART" id="SM00175">
    <property type="entry name" value="RAB"/>
    <property type="match status" value="1"/>
</dbReference>
<sequence>MEVNATQKMYLPVDGILGMFNSLTGHHESDIMRPVLQSAALTTVPQHPKVSNISKTSMGIIKTVKGRMKHQDKRAVSLSRSSSSVNRQVSTDRLPKRSVDLLELGLTKRKNCLRIVVLGAPKVGKTNILQRFLGKDFEEHYEPTSEDFHRKLFHIGGEAYQIDLLDAASERDFPAKRRLSILTGDTFLLVFSLDDRESFDEVCQRLNEIKAAKAKLLNLKHPARAPVVICGNKADLASPRAVRRSEVMEALGEDVAFFETSAKDGTGMEGVFRALATLGGLPDETSPSRHQTISILSYQSMCIGQRGRRGSRGLGAPCAAVEPLARRPSFTSDLRLVLRSSTKHNKPERCHIQ</sequence>
<dbReference type="PRINTS" id="PR00449">
    <property type="entry name" value="RASTRNSFRMNG"/>
</dbReference>
<evidence type="ECO:0000256" key="8">
    <source>
        <dbReference type="ARBA" id="ARBA00038061"/>
    </source>
</evidence>
<dbReference type="SMART" id="SM00174">
    <property type="entry name" value="RHO"/>
    <property type="match status" value="1"/>
</dbReference>
<comment type="subcellular location">
    <subcellularLocation>
        <location evidence="1">Cell membrane</location>
        <topology evidence="1">Lipid-anchor</topology>
    </subcellularLocation>
</comment>
<keyword evidence="6" id="KW-0472">Membrane</keyword>
<dbReference type="PANTHER" id="PTHR46149:SF2">
    <property type="entry name" value="GTP-BINDING PROTEIN RHES"/>
    <property type="match status" value="1"/>
</dbReference>
<dbReference type="SMART" id="SM00173">
    <property type="entry name" value="RAS"/>
    <property type="match status" value="1"/>
</dbReference>
<dbReference type="EMBL" id="JBCEZU010000056">
    <property type="protein sequence ID" value="KAK9535190.1"/>
    <property type="molecule type" value="Genomic_DNA"/>
</dbReference>
<protein>
    <recommendedName>
        <fullName evidence="11">Small monomeric GTPase</fullName>
    </recommendedName>
</protein>
<keyword evidence="3" id="KW-0488">Methylation</keyword>
<keyword evidence="4" id="KW-0547">Nucleotide-binding</keyword>
<keyword evidence="10" id="KW-1185">Reference proteome</keyword>
<reference evidence="9 10" key="1">
    <citation type="journal article" date="2024" name="Genome Biol. Evol.">
        <title>Chromosome-level genome assembly of the viviparous eelpout Zoarces viviparus.</title>
        <authorList>
            <person name="Fuhrmann N."/>
            <person name="Brasseur M.V."/>
            <person name="Bakowski C.E."/>
            <person name="Podsiadlowski L."/>
            <person name="Prost S."/>
            <person name="Krehenwinkel H."/>
            <person name="Mayer C."/>
        </authorList>
    </citation>
    <scope>NUCLEOTIDE SEQUENCE [LARGE SCALE GENOMIC DNA]</scope>
    <source>
        <strain evidence="9">NO-MEL_2022_Ind0_liver</strain>
    </source>
</reference>
<dbReference type="AlphaFoldDB" id="A0AAW1FK27"/>
<dbReference type="GO" id="GO:0005525">
    <property type="term" value="F:GTP binding"/>
    <property type="evidence" value="ECO:0007669"/>
    <property type="project" value="UniProtKB-KW"/>
</dbReference>
<keyword evidence="5" id="KW-0342">GTP-binding</keyword>
<accession>A0AAW1FK27</accession>
<evidence type="ECO:0000256" key="4">
    <source>
        <dbReference type="ARBA" id="ARBA00022741"/>
    </source>
</evidence>
<dbReference type="InterPro" id="IPR052236">
    <property type="entry name" value="Small_GTPase_RasD"/>
</dbReference>
<dbReference type="InterPro" id="IPR001806">
    <property type="entry name" value="Small_GTPase"/>
</dbReference>
<evidence type="ECO:0000256" key="6">
    <source>
        <dbReference type="ARBA" id="ARBA00023136"/>
    </source>
</evidence>
<evidence type="ECO:0000313" key="10">
    <source>
        <dbReference type="Proteomes" id="UP001488805"/>
    </source>
</evidence>
<dbReference type="Pfam" id="PF00071">
    <property type="entry name" value="Ras"/>
    <property type="match status" value="1"/>
</dbReference>
<dbReference type="PROSITE" id="PS51421">
    <property type="entry name" value="RAS"/>
    <property type="match status" value="1"/>
</dbReference>
<dbReference type="GO" id="GO:0007165">
    <property type="term" value="P:signal transduction"/>
    <property type="evidence" value="ECO:0007669"/>
    <property type="project" value="TreeGrafter"/>
</dbReference>
<organism evidence="9 10">
    <name type="scientific">Zoarces viviparus</name>
    <name type="common">Viviparous eelpout</name>
    <name type="synonym">Blennius viviparus</name>
    <dbReference type="NCBI Taxonomy" id="48416"/>
    <lineage>
        <taxon>Eukaryota</taxon>
        <taxon>Metazoa</taxon>
        <taxon>Chordata</taxon>
        <taxon>Craniata</taxon>
        <taxon>Vertebrata</taxon>
        <taxon>Euteleostomi</taxon>
        <taxon>Actinopterygii</taxon>
        <taxon>Neopterygii</taxon>
        <taxon>Teleostei</taxon>
        <taxon>Neoteleostei</taxon>
        <taxon>Acanthomorphata</taxon>
        <taxon>Eupercaria</taxon>
        <taxon>Perciformes</taxon>
        <taxon>Cottioidei</taxon>
        <taxon>Zoarcales</taxon>
        <taxon>Zoarcidae</taxon>
        <taxon>Zoarcinae</taxon>
        <taxon>Zoarces</taxon>
    </lineage>
</organism>
<evidence type="ECO:0000313" key="9">
    <source>
        <dbReference type="EMBL" id="KAK9535190.1"/>
    </source>
</evidence>
<dbReference type="PROSITE" id="PS51419">
    <property type="entry name" value="RAB"/>
    <property type="match status" value="1"/>
</dbReference>
<dbReference type="Gene3D" id="3.40.50.300">
    <property type="entry name" value="P-loop containing nucleotide triphosphate hydrolases"/>
    <property type="match status" value="1"/>
</dbReference>
<dbReference type="InterPro" id="IPR027417">
    <property type="entry name" value="P-loop_NTPase"/>
</dbReference>